<dbReference type="GO" id="GO:0016285">
    <property type="term" value="F:alanyl aminopeptidase activity"/>
    <property type="evidence" value="ECO:0007669"/>
    <property type="project" value="UniProtKB-EC"/>
</dbReference>
<dbReference type="SUPFAM" id="SSF63737">
    <property type="entry name" value="Leukotriene A4 hydrolase N-terminal domain"/>
    <property type="match status" value="1"/>
</dbReference>
<evidence type="ECO:0000256" key="9">
    <source>
        <dbReference type="ARBA" id="ARBA00022801"/>
    </source>
</evidence>
<comment type="cofactor">
    <cofactor evidence="2">
        <name>Zn(2+)</name>
        <dbReference type="ChEBI" id="CHEBI:29105"/>
    </cofactor>
</comment>
<evidence type="ECO:0000256" key="10">
    <source>
        <dbReference type="ARBA" id="ARBA00022833"/>
    </source>
</evidence>
<dbReference type="GO" id="GO:0005615">
    <property type="term" value="C:extracellular space"/>
    <property type="evidence" value="ECO:0007669"/>
    <property type="project" value="TreeGrafter"/>
</dbReference>
<evidence type="ECO:0000313" key="16">
    <source>
        <dbReference type="Proteomes" id="UP000217276"/>
    </source>
</evidence>
<dbReference type="Proteomes" id="UP000217276">
    <property type="component" value="Chromosome"/>
</dbReference>
<dbReference type="Gene3D" id="2.60.40.1730">
    <property type="entry name" value="tricorn interacting facor f3 domain"/>
    <property type="match status" value="1"/>
</dbReference>
<dbReference type="RefSeq" id="WP_095913063.1">
    <property type="nucleotide sequence ID" value="NZ_CAUUPF010000029.1"/>
</dbReference>
<feature type="chain" id="PRO_5013010057" description="Aminopeptidase N" evidence="12">
    <location>
        <begin position="20"/>
        <end position="823"/>
    </location>
</feature>
<dbReference type="CDD" id="cd09603">
    <property type="entry name" value="M1_APN_like"/>
    <property type="match status" value="1"/>
</dbReference>
<dbReference type="InterPro" id="IPR001930">
    <property type="entry name" value="Peptidase_M1"/>
</dbReference>
<dbReference type="Pfam" id="PF17900">
    <property type="entry name" value="Peptidase_M1_N"/>
    <property type="match status" value="1"/>
</dbReference>
<keyword evidence="6" id="KW-0031">Aminopeptidase</keyword>
<dbReference type="GO" id="GO:0070006">
    <property type="term" value="F:metalloaminopeptidase activity"/>
    <property type="evidence" value="ECO:0007669"/>
    <property type="project" value="TreeGrafter"/>
</dbReference>
<keyword evidence="10" id="KW-0862">Zinc</keyword>
<dbReference type="PRINTS" id="PR00756">
    <property type="entry name" value="ALADIPTASE"/>
</dbReference>
<organism evidence="15 16">
    <name type="scientific">Capnocytophaga leadbetteri</name>
    <dbReference type="NCBI Taxonomy" id="327575"/>
    <lineage>
        <taxon>Bacteria</taxon>
        <taxon>Pseudomonadati</taxon>
        <taxon>Bacteroidota</taxon>
        <taxon>Flavobacteriia</taxon>
        <taxon>Flavobacteriales</taxon>
        <taxon>Flavobacteriaceae</taxon>
        <taxon>Capnocytophaga</taxon>
    </lineage>
</organism>
<evidence type="ECO:0000259" key="14">
    <source>
        <dbReference type="Pfam" id="PF17900"/>
    </source>
</evidence>
<dbReference type="InterPro" id="IPR042097">
    <property type="entry name" value="Aminopeptidase_N-like_N_sf"/>
</dbReference>
<keyword evidence="12" id="KW-0732">Signal</keyword>
<keyword evidence="16" id="KW-1185">Reference proteome</keyword>
<name>A0A250FAZ4_9FLAO</name>
<evidence type="ECO:0000256" key="7">
    <source>
        <dbReference type="ARBA" id="ARBA00022670"/>
    </source>
</evidence>
<keyword evidence="7" id="KW-0645">Protease</keyword>
<evidence type="ECO:0000313" key="15">
    <source>
        <dbReference type="EMBL" id="ATA81146.1"/>
    </source>
</evidence>
<proteinExistence type="inferred from homology"/>
<dbReference type="GO" id="GO:0005737">
    <property type="term" value="C:cytoplasm"/>
    <property type="evidence" value="ECO:0007669"/>
    <property type="project" value="TreeGrafter"/>
</dbReference>
<dbReference type="AlphaFoldDB" id="A0A250FAZ4"/>
<accession>A0A250FAZ4</accession>
<evidence type="ECO:0000256" key="3">
    <source>
        <dbReference type="ARBA" id="ARBA00010136"/>
    </source>
</evidence>
<dbReference type="InterPro" id="IPR045357">
    <property type="entry name" value="Aminopeptidase_N-like_N"/>
</dbReference>
<dbReference type="GO" id="GO:0016020">
    <property type="term" value="C:membrane"/>
    <property type="evidence" value="ECO:0007669"/>
    <property type="project" value="TreeGrafter"/>
</dbReference>
<dbReference type="InterPro" id="IPR014782">
    <property type="entry name" value="Peptidase_M1_dom"/>
</dbReference>
<dbReference type="EMBL" id="CP022384">
    <property type="protein sequence ID" value="ATA81146.1"/>
    <property type="molecule type" value="Genomic_DNA"/>
</dbReference>
<comment type="catalytic activity">
    <reaction evidence="1">
        <text>Release of an N-terminal amino acid, Xaa-|-Yaa- from a peptide, amide or arylamide. Xaa is preferably Ala, but may be most amino acids including Pro (slow action). When a terminal hydrophobic residue is followed by a prolyl residue, the two may be released as an intact Xaa-Pro dipeptide.</text>
        <dbReference type="EC" id="3.4.11.2"/>
    </reaction>
</comment>
<dbReference type="EC" id="3.4.11.2" evidence="4"/>
<evidence type="ECO:0000256" key="1">
    <source>
        <dbReference type="ARBA" id="ARBA00000098"/>
    </source>
</evidence>
<dbReference type="SUPFAM" id="SSF55486">
    <property type="entry name" value="Metalloproteases ('zincins'), catalytic domain"/>
    <property type="match status" value="1"/>
</dbReference>
<feature type="domain" description="Peptidase M1 membrane alanine aminopeptidase" evidence="13">
    <location>
        <begin position="269"/>
        <end position="475"/>
    </location>
</feature>
<evidence type="ECO:0000256" key="11">
    <source>
        <dbReference type="ARBA" id="ARBA00023049"/>
    </source>
</evidence>
<feature type="domain" description="Aminopeptidase N-like N-terminal" evidence="14">
    <location>
        <begin position="41"/>
        <end position="229"/>
    </location>
</feature>
<dbReference type="KEGG" id="clk:CGC53_01660"/>
<keyword evidence="8" id="KW-0479">Metal-binding</keyword>
<dbReference type="PANTHER" id="PTHR11533:SF174">
    <property type="entry name" value="PUROMYCIN-SENSITIVE AMINOPEPTIDASE-RELATED"/>
    <property type="match status" value="1"/>
</dbReference>
<reference evidence="16" key="1">
    <citation type="submission" date="2017-06" db="EMBL/GenBank/DDBJ databases">
        <title>Capnocytophaga spp. assemblies.</title>
        <authorList>
            <person name="Gulvik C.A."/>
        </authorList>
    </citation>
    <scope>NUCLEOTIDE SEQUENCE [LARGE SCALE GENOMIC DNA]</scope>
    <source>
        <strain evidence="16">H6253</strain>
    </source>
</reference>
<feature type="signal peptide" evidence="12">
    <location>
        <begin position="1"/>
        <end position="19"/>
    </location>
</feature>
<evidence type="ECO:0000256" key="8">
    <source>
        <dbReference type="ARBA" id="ARBA00022723"/>
    </source>
</evidence>
<keyword evidence="9" id="KW-0378">Hydrolase</keyword>
<dbReference type="GO" id="GO:0042277">
    <property type="term" value="F:peptide binding"/>
    <property type="evidence" value="ECO:0007669"/>
    <property type="project" value="TreeGrafter"/>
</dbReference>
<dbReference type="GO" id="GO:0006508">
    <property type="term" value="P:proteolysis"/>
    <property type="evidence" value="ECO:0007669"/>
    <property type="project" value="UniProtKB-KW"/>
</dbReference>
<dbReference type="Gene3D" id="1.10.390.10">
    <property type="entry name" value="Neutral Protease Domain 2"/>
    <property type="match status" value="1"/>
</dbReference>
<evidence type="ECO:0000256" key="2">
    <source>
        <dbReference type="ARBA" id="ARBA00001947"/>
    </source>
</evidence>
<evidence type="ECO:0000259" key="13">
    <source>
        <dbReference type="Pfam" id="PF01433"/>
    </source>
</evidence>
<dbReference type="InterPro" id="IPR050344">
    <property type="entry name" value="Peptidase_M1_aminopeptidases"/>
</dbReference>
<evidence type="ECO:0000256" key="6">
    <source>
        <dbReference type="ARBA" id="ARBA00022438"/>
    </source>
</evidence>
<dbReference type="GO" id="GO:0043171">
    <property type="term" value="P:peptide catabolic process"/>
    <property type="evidence" value="ECO:0007669"/>
    <property type="project" value="TreeGrafter"/>
</dbReference>
<evidence type="ECO:0000256" key="4">
    <source>
        <dbReference type="ARBA" id="ARBA00012564"/>
    </source>
</evidence>
<dbReference type="PANTHER" id="PTHR11533">
    <property type="entry name" value="PROTEASE M1 ZINC METALLOPROTEASE"/>
    <property type="match status" value="1"/>
</dbReference>
<gene>
    <name evidence="15" type="ORF">CGC53_01660</name>
</gene>
<evidence type="ECO:0000256" key="5">
    <source>
        <dbReference type="ARBA" id="ARBA00015611"/>
    </source>
</evidence>
<keyword evidence="11" id="KW-0482">Metalloprotease</keyword>
<sequence>MKRIILSVIAFLLVGYAFSQTDTSGRTLYRATAEKKTALKHTKLKVSFNFDNQTLNGEEWLTAAPYFYPTDSLILNAKSMLIHTVAIDNKGKQQPLTYQYKEDLLKIKLDKTYQKDEDYTIYIKYTAQPEKVLDKGSLAITDTKGLYFINPKGEADKPMRQIWTQGESEASSCWFPTIDRPNQKTTQEIEMIVPDSFVTLSNGVLKNSVKKDGMRTDHWVMDKPHAPYLFFMGAGEFAVVKDTPWRGNVPIEYYVEKPYESVAKKIFGNTSEMITFFSERFGYDFPWQKYAQIVVREFVSGAMENTTAVSHAETAYQTAEDLEDQNHWEPIIAHELAHHWFGDLVTTESWANLTVNESFANYSEYLWLDYKYGRDVADEHLLNNMRQYQHRPTDFTKDLVRFGYDRQDDMFDLVSYNKGGAILNMLRDYLGDEAFFAGVTDYLKTNAYGTGEAHQLRLSLEKISGKDLNWFFNQWYFSSGNPVIDVVKKYNAATKKLTVKIVQTQDEKILFQFPLEIDIYENGKRVRHKVWVDARKENSFTFPVANTPELVDINPRGVIIATENNNKSWKEYLYQLQHATDYKSRIEAVEATTATEGKEILLTALKDPFFKVREKSLQKLISYKLTPKELQIVEKVAETDSANLVKAAAIWVLAATKDKKYSAIFEKALSIPSGAIKNAALNGIARTEPARAKNFLEQAKPEDYTVDELAGLASVIIDNKMEKYLPTMLPYFVYYPFLERDTPETSANFKKGYQWAMSLDNTQLVESIYNPLKDIAKEMENPVGKKMLLSVLDEGIAIKKGLTQTESLKKQIKLLEEIKTLFK</sequence>
<protein>
    <recommendedName>
        <fullName evidence="5">Aminopeptidase N</fullName>
        <ecNumber evidence="4">3.4.11.2</ecNumber>
    </recommendedName>
</protein>
<evidence type="ECO:0000256" key="12">
    <source>
        <dbReference type="SAM" id="SignalP"/>
    </source>
</evidence>
<dbReference type="GO" id="GO:0008270">
    <property type="term" value="F:zinc ion binding"/>
    <property type="evidence" value="ECO:0007669"/>
    <property type="project" value="InterPro"/>
</dbReference>
<dbReference type="Pfam" id="PF01433">
    <property type="entry name" value="Peptidase_M1"/>
    <property type="match status" value="1"/>
</dbReference>
<dbReference type="InterPro" id="IPR027268">
    <property type="entry name" value="Peptidase_M4/M1_CTD_sf"/>
</dbReference>
<comment type="similarity">
    <text evidence="3">Belongs to the peptidase M1 family.</text>
</comment>